<gene>
    <name evidence="1" type="ORF">L345_09291</name>
</gene>
<accession>V8NS92</accession>
<sequence>MKFIPHSPPPPAISDIHCGEIVLHFFTPKGQRLRKIQTGKRLTGQRFESLAPWNRVSSHEHCPLERETTNTHV</sequence>
<dbReference type="Proteomes" id="UP000018936">
    <property type="component" value="Unassembled WGS sequence"/>
</dbReference>
<evidence type="ECO:0000313" key="2">
    <source>
        <dbReference type="Proteomes" id="UP000018936"/>
    </source>
</evidence>
<comment type="caution">
    <text evidence="1">The sequence shown here is derived from an EMBL/GenBank/DDBJ whole genome shotgun (WGS) entry which is preliminary data.</text>
</comment>
<reference evidence="1 2" key="1">
    <citation type="journal article" date="2013" name="Proc. Natl. Acad. Sci. U.S.A.">
        <title>The king cobra genome reveals dynamic gene evolution and adaptation in the snake venom system.</title>
        <authorList>
            <person name="Vonk F.J."/>
            <person name="Casewell N.R."/>
            <person name="Henkel C.V."/>
            <person name="Heimberg A.M."/>
            <person name="Jansen H.J."/>
            <person name="McCleary R.J."/>
            <person name="Kerkkamp H.M."/>
            <person name="Vos R.A."/>
            <person name="Guerreiro I."/>
            <person name="Calvete J.J."/>
            <person name="Wuster W."/>
            <person name="Woods A.E."/>
            <person name="Logan J.M."/>
            <person name="Harrison R.A."/>
            <person name="Castoe T.A."/>
            <person name="de Koning A.P."/>
            <person name="Pollock D.D."/>
            <person name="Yandell M."/>
            <person name="Calderon D."/>
            <person name="Renjifo C."/>
            <person name="Currier R.B."/>
            <person name="Salgado D."/>
            <person name="Pla D."/>
            <person name="Sanz L."/>
            <person name="Hyder A.S."/>
            <person name="Ribeiro J.M."/>
            <person name="Arntzen J.W."/>
            <person name="van den Thillart G.E."/>
            <person name="Boetzer M."/>
            <person name="Pirovano W."/>
            <person name="Dirks R.P."/>
            <person name="Spaink H.P."/>
            <person name="Duboule D."/>
            <person name="McGlinn E."/>
            <person name="Kini R.M."/>
            <person name="Richardson M.K."/>
        </authorList>
    </citation>
    <scope>NUCLEOTIDE SEQUENCE</scope>
    <source>
        <tissue evidence="1">Blood</tissue>
    </source>
</reference>
<dbReference type="EMBL" id="AZIM01002047">
    <property type="protein sequence ID" value="ETE64940.1"/>
    <property type="molecule type" value="Genomic_DNA"/>
</dbReference>
<dbReference type="AlphaFoldDB" id="V8NS92"/>
<protein>
    <submittedName>
        <fullName evidence="1">Uncharacterized protein</fullName>
    </submittedName>
</protein>
<feature type="non-terminal residue" evidence="1">
    <location>
        <position position="1"/>
    </location>
</feature>
<evidence type="ECO:0000313" key="1">
    <source>
        <dbReference type="EMBL" id="ETE64940.1"/>
    </source>
</evidence>
<proteinExistence type="predicted"/>
<organism evidence="1 2">
    <name type="scientific">Ophiophagus hannah</name>
    <name type="common">King cobra</name>
    <name type="synonym">Naja hannah</name>
    <dbReference type="NCBI Taxonomy" id="8665"/>
    <lineage>
        <taxon>Eukaryota</taxon>
        <taxon>Metazoa</taxon>
        <taxon>Chordata</taxon>
        <taxon>Craniata</taxon>
        <taxon>Vertebrata</taxon>
        <taxon>Euteleostomi</taxon>
        <taxon>Lepidosauria</taxon>
        <taxon>Squamata</taxon>
        <taxon>Bifurcata</taxon>
        <taxon>Unidentata</taxon>
        <taxon>Episquamata</taxon>
        <taxon>Toxicofera</taxon>
        <taxon>Serpentes</taxon>
        <taxon>Colubroidea</taxon>
        <taxon>Elapidae</taxon>
        <taxon>Elapinae</taxon>
        <taxon>Ophiophagus</taxon>
    </lineage>
</organism>
<keyword evidence="2" id="KW-1185">Reference proteome</keyword>
<name>V8NS92_OPHHA</name>